<sequence length="70" mass="7847">MGVMGTRFKFIFWHNQTPYIDTPRPKGAGILGSTSPLRLDSLRYLTQRWFSPQALTFPLPGGSCVTANFV</sequence>
<evidence type="ECO:0000313" key="1">
    <source>
        <dbReference type="EMBL" id="QBQ73204.1"/>
    </source>
</evidence>
<accession>A0A482MHD5</accession>
<dbReference type="Proteomes" id="UP000305794">
    <property type="component" value="Segment"/>
</dbReference>
<protein>
    <submittedName>
        <fullName evidence="1">Uncharacterized protein</fullName>
    </submittedName>
</protein>
<name>A0A482MHD5_9CAUD</name>
<reference evidence="1 2" key="1">
    <citation type="submission" date="2019-03" db="EMBL/GenBank/DDBJ databases">
        <title>Diversity and diversification of Nodularia spumigena cyanophages in the Baltic Sea.</title>
        <authorList>
            <person name="Sulcius S."/>
            <person name="Holmfeldt K."/>
            <person name="Simoliunas E."/>
        </authorList>
    </citation>
    <scope>NUCLEOTIDE SEQUENCE [LARGE SCALE GENOMIC DNA]</scope>
</reference>
<keyword evidence="2" id="KW-1185">Reference proteome</keyword>
<evidence type="ECO:0000313" key="2">
    <source>
        <dbReference type="Proteomes" id="UP000305794"/>
    </source>
</evidence>
<proteinExistence type="predicted"/>
<organism evidence="1 2">
    <name type="scientific">Nodularia phage vB_NspS-kac65v151</name>
    <dbReference type="NCBI Taxonomy" id="2557579"/>
    <lineage>
        <taxon>Viruses</taxon>
        <taxon>Duplodnaviria</taxon>
        <taxon>Heunggongvirae</taxon>
        <taxon>Uroviricota</taxon>
        <taxon>Caudoviricetes</taxon>
        <taxon>Ravarandavirus</taxon>
        <taxon>Ravarandavirus kac65v151</taxon>
    </lineage>
</organism>
<gene>
    <name evidence="1" type="ORF">kac65v151_gp174</name>
</gene>
<dbReference type="EMBL" id="MK605242">
    <property type="protein sequence ID" value="QBQ73204.1"/>
    <property type="molecule type" value="Genomic_DNA"/>
</dbReference>